<feature type="compositionally biased region" description="Basic and acidic residues" evidence="1">
    <location>
        <begin position="40"/>
        <end position="67"/>
    </location>
</feature>
<feature type="region of interest" description="Disordered" evidence="1">
    <location>
        <begin position="1"/>
        <end position="101"/>
    </location>
</feature>
<accession>A0A9Q9XT91</accession>
<feature type="compositionally biased region" description="Polar residues" evidence="1">
    <location>
        <begin position="75"/>
        <end position="89"/>
    </location>
</feature>
<organism evidence="2">
    <name type="scientific">Cyprinus carpio</name>
    <name type="common">Common carp</name>
    <dbReference type="NCBI Taxonomy" id="7962"/>
    <lineage>
        <taxon>Eukaryota</taxon>
        <taxon>Metazoa</taxon>
        <taxon>Chordata</taxon>
        <taxon>Craniata</taxon>
        <taxon>Vertebrata</taxon>
        <taxon>Euteleostomi</taxon>
        <taxon>Actinopterygii</taxon>
        <taxon>Neopterygii</taxon>
        <taxon>Teleostei</taxon>
        <taxon>Ostariophysi</taxon>
        <taxon>Cypriniformes</taxon>
        <taxon>Cyprinidae</taxon>
        <taxon>Cyprininae</taxon>
        <taxon>Cyprinus</taxon>
    </lineage>
</organism>
<evidence type="ECO:0000256" key="1">
    <source>
        <dbReference type="SAM" id="MobiDB-lite"/>
    </source>
</evidence>
<proteinExistence type="predicted"/>
<protein>
    <submittedName>
        <fullName evidence="2">Golgin subfamily A member 2-like isoform X2</fullName>
    </submittedName>
</protein>
<name>A0A9Q9XT91_CYPCA</name>
<sequence length="101" mass="10793">MADQNRQIKLAAAKKKLKEFQQKTTPSTGSAGPKKKRKVRGGDQLDAAADRHSPDNDDVDAVRRVSQELEETSAEPVSNPASAINSDNAGPQVCLSPCHSP</sequence>
<dbReference type="AlphaFoldDB" id="A0A9Q9XT91"/>
<dbReference type="Proteomes" id="UP001155660">
    <property type="component" value="Chromosome A5"/>
</dbReference>
<dbReference type="GeneID" id="109073912"/>
<evidence type="ECO:0000313" key="2">
    <source>
        <dbReference type="RefSeq" id="XP_042607590.1"/>
    </source>
</evidence>
<reference evidence="2" key="1">
    <citation type="submission" date="2025-08" db="UniProtKB">
        <authorList>
            <consortium name="RefSeq"/>
        </authorList>
    </citation>
    <scope>IDENTIFICATION</scope>
    <source>
        <tissue evidence="2">Muscle</tissue>
    </source>
</reference>
<gene>
    <name evidence="2" type="primary">LOC109073912</name>
</gene>
<dbReference type="RefSeq" id="XP_042607590.1">
    <property type="nucleotide sequence ID" value="XM_042751656.1"/>
</dbReference>